<keyword evidence="1" id="KW-1133">Transmembrane helix</keyword>
<proteinExistence type="predicted"/>
<keyword evidence="1" id="KW-0472">Membrane</keyword>
<reference evidence="2 3" key="1">
    <citation type="submission" date="2020-10" db="EMBL/GenBank/DDBJ databases">
        <title>Identification of Nocardia species via Next-generation sequencing and recognition of intraspecies genetic diversity.</title>
        <authorList>
            <person name="Li P."/>
            <person name="Li P."/>
            <person name="Lu B."/>
        </authorList>
    </citation>
    <scope>NUCLEOTIDE SEQUENCE [LARGE SCALE GENOMIC DNA]</scope>
    <source>
        <strain evidence="2 3">BJ06-0157</strain>
    </source>
</reference>
<evidence type="ECO:0000313" key="2">
    <source>
        <dbReference type="EMBL" id="MBF6300138.1"/>
    </source>
</evidence>
<dbReference type="Proteomes" id="UP000702209">
    <property type="component" value="Unassembled WGS sequence"/>
</dbReference>
<dbReference type="RefSeq" id="WP_195131386.1">
    <property type="nucleotide sequence ID" value="NZ_JADLQX010000016.1"/>
</dbReference>
<evidence type="ECO:0000313" key="3">
    <source>
        <dbReference type="Proteomes" id="UP000702209"/>
    </source>
</evidence>
<protein>
    <submittedName>
        <fullName evidence="2">Uncharacterized protein</fullName>
    </submittedName>
</protein>
<name>A0ABS0CW92_9NOCA</name>
<sequence length="102" mass="11376">MPEELAVVLIVAAAVVGMVLLLFWVLPWLIDLGRQWPELQHADEMPEPLGPHAAPRMPYLVDEAHWVTQEHIDCDARTCGAKGAAIDILIEAGRMRPGRSFR</sequence>
<keyword evidence="3" id="KW-1185">Reference proteome</keyword>
<evidence type="ECO:0000256" key="1">
    <source>
        <dbReference type="SAM" id="Phobius"/>
    </source>
</evidence>
<organism evidence="2 3">
    <name type="scientific">Nocardia amamiensis</name>
    <dbReference type="NCBI Taxonomy" id="404578"/>
    <lineage>
        <taxon>Bacteria</taxon>
        <taxon>Bacillati</taxon>
        <taxon>Actinomycetota</taxon>
        <taxon>Actinomycetes</taxon>
        <taxon>Mycobacteriales</taxon>
        <taxon>Nocardiaceae</taxon>
        <taxon>Nocardia</taxon>
    </lineage>
</organism>
<keyword evidence="1" id="KW-0812">Transmembrane</keyword>
<accession>A0ABS0CW92</accession>
<dbReference type="EMBL" id="JADLQX010000016">
    <property type="protein sequence ID" value="MBF6300138.1"/>
    <property type="molecule type" value="Genomic_DNA"/>
</dbReference>
<feature type="transmembrane region" description="Helical" evidence="1">
    <location>
        <begin position="6"/>
        <end position="30"/>
    </location>
</feature>
<comment type="caution">
    <text evidence="2">The sequence shown here is derived from an EMBL/GenBank/DDBJ whole genome shotgun (WGS) entry which is preliminary data.</text>
</comment>
<gene>
    <name evidence="2" type="ORF">IU459_21700</name>
</gene>